<name>A0AAJ0I6D4_9PEZI</name>
<protein>
    <submittedName>
        <fullName evidence="2">Uncharacterized protein</fullName>
    </submittedName>
</protein>
<reference evidence="2 3" key="1">
    <citation type="journal article" date="2023" name="Mol. Phylogenet. Evol.">
        <title>Genome-scale phylogeny and comparative genomics of the fungal order Sordariales.</title>
        <authorList>
            <person name="Hensen N."/>
            <person name="Bonometti L."/>
            <person name="Westerberg I."/>
            <person name="Brannstrom I.O."/>
            <person name="Guillou S."/>
            <person name="Cros-Aarteil S."/>
            <person name="Calhoun S."/>
            <person name="Haridas S."/>
            <person name="Kuo A."/>
            <person name="Mondo S."/>
            <person name="Pangilinan J."/>
            <person name="Riley R."/>
            <person name="LaButti K."/>
            <person name="Andreopoulos B."/>
            <person name="Lipzen A."/>
            <person name="Chen C."/>
            <person name="Yan M."/>
            <person name="Daum C."/>
            <person name="Ng V."/>
            <person name="Clum A."/>
            <person name="Steindorff A."/>
            <person name="Ohm R.A."/>
            <person name="Martin F."/>
            <person name="Silar P."/>
            <person name="Natvig D.O."/>
            <person name="Lalanne C."/>
            <person name="Gautier V."/>
            <person name="Ament-Velasquez S.L."/>
            <person name="Kruys A."/>
            <person name="Hutchinson M.I."/>
            <person name="Powell A.J."/>
            <person name="Barry K."/>
            <person name="Miller A.N."/>
            <person name="Grigoriev I.V."/>
            <person name="Debuchy R."/>
            <person name="Gladieux P."/>
            <person name="Hiltunen Thoren M."/>
            <person name="Johannesson H."/>
        </authorList>
    </citation>
    <scope>NUCLEOTIDE SEQUENCE [LARGE SCALE GENOMIC DNA]</scope>
    <source>
        <strain evidence="2 3">FGSC 10403</strain>
    </source>
</reference>
<evidence type="ECO:0000313" key="2">
    <source>
        <dbReference type="EMBL" id="KAK3491047.1"/>
    </source>
</evidence>
<dbReference type="Proteomes" id="UP001285908">
    <property type="component" value="Unassembled WGS sequence"/>
</dbReference>
<keyword evidence="3" id="KW-1185">Reference proteome</keyword>
<evidence type="ECO:0000313" key="3">
    <source>
        <dbReference type="Proteomes" id="UP001285908"/>
    </source>
</evidence>
<dbReference type="GeneID" id="87875002"/>
<proteinExistence type="predicted"/>
<organism evidence="2 3">
    <name type="scientific">Neurospora hispaniola</name>
    <dbReference type="NCBI Taxonomy" id="588809"/>
    <lineage>
        <taxon>Eukaryota</taxon>
        <taxon>Fungi</taxon>
        <taxon>Dikarya</taxon>
        <taxon>Ascomycota</taxon>
        <taxon>Pezizomycotina</taxon>
        <taxon>Sordariomycetes</taxon>
        <taxon>Sordariomycetidae</taxon>
        <taxon>Sordariales</taxon>
        <taxon>Sordariaceae</taxon>
        <taxon>Neurospora</taxon>
    </lineage>
</organism>
<accession>A0AAJ0I6D4</accession>
<dbReference type="AlphaFoldDB" id="A0AAJ0I6D4"/>
<sequence length="83" mass="8424">MGRQHGRGLVSCRESGAKRHLCFFFFLPRALAPLLPVGGATRTENGVDSGAKGTGGRPRNGGGNNCVESTNRCPGSGQAGGGP</sequence>
<evidence type="ECO:0000256" key="1">
    <source>
        <dbReference type="SAM" id="MobiDB-lite"/>
    </source>
</evidence>
<comment type="caution">
    <text evidence="2">The sequence shown here is derived from an EMBL/GenBank/DDBJ whole genome shotgun (WGS) entry which is preliminary data.</text>
</comment>
<feature type="region of interest" description="Disordered" evidence="1">
    <location>
        <begin position="41"/>
        <end position="83"/>
    </location>
</feature>
<gene>
    <name evidence="2" type="ORF">B0T23DRAFT_383044</name>
</gene>
<dbReference type="EMBL" id="JAULSX010000005">
    <property type="protein sequence ID" value="KAK3491047.1"/>
    <property type="molecule type" value="Genomic_DNA"/>
</dbReference>
<feature type="compositionally biased region" description="Gly residues" evidence="1">
    <location>
        <begin position="52"/>
        <end position="64"/>
    </location>
</feature>
<dbReference type="RefSeq" id="XP_062692230.1">
    <property type="nucleotide sequence ID" value="XM_062837380.1"/>
</dbReference>